<evidence type="ECO:0000256" key="2">
    <source>
        <dbReference type="SAM" id="Phobius"/>
    </source>
</evidence>
<evidence type="ECO:0000256" key="1">
    <source>
        <dbReference type="SAM" id="MobiDB-lite"/>
    </source>
</evidence>
<dbReference type="Proteomes" id="UP000242869">
    <property type="component" value="Unassembled WGS sequence"/>
</dbReference>
<keyword evidence="2" id="KW-1133">Transmembrane helix</keyword>
<sequence length="55" mass="5681">MNQNGPIDYLVSFAICFALGALSVQLLQRRSSAPAPNQPKGLESGGIHDAGTATP</sequence>
<accession>A0A1I4Z5B0</accession>
<keyword evidence="4" id="KW-1185">Reference proteome</keyword>
<keyword evidence="2" id="KW-0472">Membrane</keyword>
<gene>
    <name evidence="3" type="ORF">SAMN05660284_01530</name>
</gene>
<feature type="transmembrane region" description="Helical" evidence="2">
    <location>
        <begin position="6"/>
        <end position="27"/>
    </location>
</feature>
<feature type="region of interest" description="Disordered" evidence="1">
    <location>
        <begin position="30"/>
        <end position="55"/>
    </location>
</feature>
<evidence type="ECO:0000313" key="4">
    <source>
        <dbReference type="Proteomes" id="UP000242869"/>
    </source>
</evidence>
<protein>
    <submittedName>
        <fullName evidence="3">Uncharacterized protein</fullName>
    </submittedName>
</protein>
<dbReference type="EMBL" id="FOVE01000009">
    <property type="protein sequence ID" value="SFN45347.1"/>
    <property type="molecule type" value="Genomic_DNA"/>
</dbReference>
<name>A0A1I4Z5B0_9NEIS</name>
<organism evidence="3 4">
    <name type="scientific">Formivibrio citricus</name>
    <dbReference type="NCBI Taxonomy" id="83765"/>
    <lineage>
        <taxon>Bacteria</taxon>
        <taxon>Pseudomonadati</taxon>
        <taxon>Pseudomonadota</taxon>
        <taxon>Betaproteobacteria</taxon>
        <taxon>Neisseriales</taxon>
        <taxon>Chitinibacteraceae</taxon>
        <taxon>Formivibrio</taxon>
    </lineage>
</organism>
<proteinExistence type="predicted"/>
<reference evidence="4" key="1">
    <citation type="submission" date="2016-10" db="EMBL/GenBank/DDBJ databases">
        <authorList>
            <person name="Varghese N."/>
            <person name="Submissions S."/>
        </authorList>
    </citation>
    <scope>NUCLEOTIDE SEQUENCE [LARGE SCALE GENOMIC DNA]</scope>
    <source>
        <strain evidence="4">DSM 6150</strain>
    </source>
</reference>
<evidence type="ECO:0000313" key="3">
    <source>
        <dbReference type="EMBL" id="SFN45347.1"/>
    </source>
</evidence>
<dbReference type="AlphaFoldDB" id="A0A1I4Z5B0"/>
<dbReference type="RefSeq" id="WP_177187821.1">
    <property type="nucleotide sequence ID" value="NZ_FOVE01000009.1"/>
</dbReference>
<keyword evidence="2" id="KW-0812">Transmembrane</keyword>